<keyword evidence="6 7" id="KW-0472">Membrane</keyword>
<sequence length="138" mass="14711">MEESEIVYVISRKLAPYILLFGLYLISFGHLSPGGGFQGGVVLASGVILLCLSRGTTLTQRLFPADRIGLVEVGAFSLFLLIGIAGLVAGRYFLGNFLPLGKAGQVPSAGFIFFLNIIIGLKVGAGIVLVCFYLLREK</sequence>
<gene>
    <name evidence="9" type="ORF">DRJ04_07535</name>
</gene>
<reference evidence="9 10" key="1">
    <citation type="submission" date="2018-06" db="EMBL/GenBank/DDBJ databases">
        <title>Extensive metabolic versatility and redundancy in microbially diverse, dynamic hydrothermal sediments.</title>
        <authorList>
            <person name="Dombrowski N."/>
            <person name="Teske A."/>
            <person name="Baker B.J."/>
        </authorList>
    </citation>
    <scope>NUCLEOTIDE SEQUENCE [LARGE SCALE GENOMIC DNA]</scope>
    <source>
        <strain evidence="9">B3_G15</strain>
    </source>
</reference>
<dbReference type="AlphaFoldDB" id="A0A662DBL9"/>
<evidence type="ECO:0000256" key="4">
    <source>
        <dbReference type="ARBA" id="ARBA00022692"/>
    </source>
</evidence>
<evidence type="ECO:0000256" key="1">
    <source>
        <dbReference type="ARBA" id="ARBA00004651"/>
    </source>
</evidence>
<comment type="caution">
    <text evidence="9">The sequence shown here is derived from an EMBL/GenBank/DDBJ whole genome shotgun (WGS) entry which is preliminary data.</text>
</comment>
<feature type="domain" description="Na+/H+ antiporter MnhB subunit-related protein" evidence="8">
    <location>
        <begin position="6"/>
        <end position="128"/>
    </location>
</feature>
<feature type="transmembrane region" description="Helical" evidence="7">
    <location>
        <begin position="109"/>
        <end position="135"/>
    </location>
</feature>
<name>A0A662DBL9_UNCAE</name>
<keyword evidence="5 7" id="KW-1133">Transmembrane helix</keyword>
<protein>
    <submittedName>
        <fullName evidence="9">Sodium:proton antiporter</fullName>
    </submittedName>
</protein>
<evidence type="ECO:0000256" key="6">
    <source>
        <dbReference type="ARBA" id="ARBA00023136"/>
    </source>
</evidence>
<dbReference type="EMBL" id="QMQA01000226">
    <property type="protein sequence ID" value="RLE11713.1"/>
    <property type="molecule type" value="Genomic_DNA"/>
</dbReference>
<dbReference type="GO" id="GO:0005886">
    <property type="term" value="C:plasma membrane"/>
    <property type="evidence" value="ECO:0007669"/>
    <property type="project" value="UniProtKB-SubCell"/>
</dbReference>
<dbReference type="PANTHER" id="PTHR33932:SF4">
    <property type="entry name" value="NA(+)_H(+) ANTIPORTER SUBUNIT B"/>
    <property type="match status" value="1"/>
</dbReference>
<evidence type="ECO:0000256" key="5">
    <source>
        <dbReference type="ARBA" id="ARBA00022989"/>
    </source>
</evidence>
<evidence type="ECO:0000256" key="7">
    <source>
        <dbReference type="SAM" id="Phobius"/>
    </source>
</evidence>
<proteinExistence type="inferred from homology"/>
<keyword evidence="3" id="KW-1003">Cell membrane</keyword>
<dbReference type="PANTHER" id="PTHR33932">
    <property type="entry name" value="NA(+)/H(+) ANTIPORTER SUBUNIT B"/>
    <property type="match status" value="1"/>
</dbReference>
<evidence type="ECO:0000313" key="9">
    <source>
        <dbReference type="EMBL" id="RLE11713.1"/>
    </source>
</evidence>
<comment type="similarity">
    <text evidence="2">Belongs to the CPA3 antiporters (TC 2.A.63) subunit B family.</text>
</comment>
<keyword evidence="4 7" id="KW-0812">Transmembrane</keyword>
<dbReference type="Pfam" id="PF04039">
    <property type="entry name" value="MnhB"/>
    <property type="match status" value="1"/>
</dbReference>
<accession>A0A662DBL9</accession>
<organism evidence="9 10">
    <name type="scientific">Aerophobetes bacterium</name>
    <dbReference type="NCBI Taxonomy" id="2030807"/>
    <lineage>
        <taxon>Bacteria</taxon>
        <taxon>Candidatus Aerophobota</taxon>
    </lineage>
</organism>
<evidence type="ECO:0000256" key="2">
    <source>
        <dbReference type="ARBA" id="ARBA00009425"/>
    </source>
</evidence>
<evidence type="ECO:0000313" key="10">
    <source>
        <dbReference type="Proteomes" id="UP000280417"/>
    </source>
</evidence>
<dbReference type="InterPro" id="IPR007182">
    <property type="entry name" value="MnhB"/>
</dbReference>
<feature type="transmembrane region" description="Helical" evidence="7">
    <location>
        <begin position="68"/>
        <end position="89"/>
    </location>
</feature>
<dbReference type="Proteomes" id="UP000280417">
    <property type="component" value="Unassembled WGS sequence"/>
</dbReference>
<feature type="transmembrane region" description="Helical" evidence="7">
    <location>
        <begin position="37"/>
        <end position="56"/>
    </location>
</feature>
<evidence type="ECO:0000256" key="3">
    <source>
        <dbReference type="ARBA" id="ARBA00022475"/>
    </source>
</evidence>
<comment type="subcellular location">
    <subcellularLocation>
        <location evidence="1">Cell membrane</location>
        <topology evidence="1">Multi-pass membrane protein</topology>
    </subcellularLocation>
</comment>
<feature type="transmembrane region" description="Helical" evidence="7">
    <location>
        <begin position="14"/>
        <end position="31"/>
    </location>
</feature>
<dbReference type="InterPro" id="IPR050622">
    <property type="entry name" value="CPA3_antiporter_subunitB"/>
</dbReference>
<evidence type="ECO:0000259" key="8">
    <source>
        <dbReference type="Pfam" id="PF04039"/>
    </source>
</evidence>